<evidence type="ECO:0000313" key="5">
    <source>
        <dbReference type="Proteomes" id="UP000250642"/>
    </source>
</evidence>
<dbReference type="PANTHER" id="PTHR43877">
    <property type="entry name" value="AMINOALKYLPHOSPHONATE N-ACETYLTRANSFERASE-RELATED-RELATED"/>
    <property type="match status" value="1"/>
</dbReference>
<feature type="domain" description="N-acetyltransferase" evidence="3">
    <location>
        <begin position="1"/>
        <end position="143"/>
    </location>
</feature>
<dbReference type="InterPro" id="IPR050832">
    <property type="entry name" value="Bact_Acetyltransf"/>
</dbReference>
<dbReference type="GO" id="GO:0016747">
    <property type="term" value="F:acyltransferase activity, transferring groups other than amino-acyl groups"/>
    <property type="evidence" value="ECO:0007669"/>
    <property type="project" value="InterPro"/>
</dbReference>
<proteinExistence type="predicted"/>
<keyword evidence="1 4" id="KW-0808">Transferase</keyword>
<comment type="caution">
    <text evidence="4">The sequence shown here is derived from an EMBL/GenBank/DDBJ whole genome shotgun (WGS) entry which is preliminary data.</text>
</comment>
<dbReference type="PANTHER" id="PTHR43877:SF2">
    <property type="entry name" value="AMINOALKYLPHOSPHONATE N-ACETYLTRANSFERASE-RELATED"/>
    <property type="match status" value="1"/>
</dbReference>
<dbReference type="EMBL" id="QEVW01000008">
    <property type="protein sequence ID" value="RAW15030.1"/>
    <property type="molecule type" value="Genomic_DNA"/>
</dbReference>
<dbReference type="Pfam" id="PF00583">
    <property type="entry name" value="Acetyltransf_1"/>
    <property type="match status" value="1"/>
</dbReference>
<keyword evidence="2" id="KW-0012">Acyltransferase</keyword>
<gene>
    <name evidence="4" type="ORF">DC345_13340</name>
</gene>
<protein>
    <submittedName>
        <fullName evidence="4">GNAT family N-acetyltransferase</fullName>
    </submittedName>
</protein>
<dbReference type="InterPro" id="IPR000182">
    <property type="entry name" value="GNAT_dom"/>
</dbReference>
<evidence type="ECO:0000256" key="1">
    <source>
        <dbReference type="ARBA" id="ARBA00022679"/>
    </source>
</evidence>
<accession>A0A329QRN2</accession>
<dbReference type="CDD" id="cd04301">
    <property type="entry name" value="NAT_SF"/>
    <property type="match status" value="1"/>
</dbReference>
<dbReference type="SUPFAM" id="SSF55729">
    <property type="entry name" value="Acyl-CoA N-acyltransferases (Nat)"/>
    <property type="match status" value="1"/>
</dbReference>
<dbReference type="AlphaFoldDB" id="A0A329QRN2"/>
<organism evidence="4 5">
    <name type="scientific">Paenibacillus taichungensis</name>
    <dbReference type="NCBI Taxonomy" id="484184"/>
    <lineage>
        <taxon>Bacteria</taxon>
        <taxon>Bacillati</taxon>
        <taxon>Bacillota</taxon>
        <taxon>Bacilli</taxon>
        <taxon>Bacillales</taxon>
        <taxon>Paenibacillaceae</taxon>
        <taxon>Paenibacillus</taxon>
    </lineage>
</organism>
<reference evidence="4 5" key="1">
    <citation type="submission" date="2018-04" db="EMBL/GenBank/DDBJ databases">
        <title>Paenibacillus taichungensis Genome sequencing and assembly.</title>
        <authorList>
            <person name="Xu J."/>
            <person name="Rensing C."/>
            <person name="Mazhar H.S."/>
        </authorList>
    </citation>
    <scope>NUCLEOTIDE SEQUENCE [LARGE SCALE GENOMIC DNA]</scope>
    <source>
        <strain evidence="4 5">NC1</strain>
    </source>
</reference>
<sequence>MMIREAEARDVEVIERLYKELLPNNLNTKVLAERIEEVRNNSNSFLFVYEVGDQVIGTAHLHICLDALVENRPFGVVERVIITEHVQSKGYGSELMKHIEDVCIQKNCVKIFLTSGSSRDEAHSFYTKLGYDGESSKAFKKYV</sequence>
<name>A0A329QRN2_9BACL</name>
<evidence type="ECO:0000256" key="2">
    <source>
        <dbReference type="ARBA" id="ARBA00023315"/>
    </source>
</evidence>
<dbReference type="InterPro" id="IPR016181">
    <property type="entry name" value="Acyl_CoA_acyltransferase"/>
</dbReference>
<evidence type="ECO:0000259" key="3">
    <source>
        <dbReference type="PROSITE" id="PS51186"/>
    </source>
</evidence>
<dbReference type="PROSITE" id="PS51186">
    <property type="entry name" value="GNAT"/>
    <property type="match status" value="1"/>
</dbReference>
<dbReference type="Proteomes" id="UP000250642">
    <property type="component" value="Unassembled WGS sequence"/>
</dbReference>
<evidence type="ECO:0000313" key="4">
    <source>
        <dbReference type="EMBL" id="RAW15030.1"/>
    </source>
</evidence>
<dbReference type="Gene3D" id="3.40.630.30">
    <property type="match status" value="1"/>
</dbReference>